<comment type="similarity">
    <text evidence="2 9">Belongs to the glycosyl hydrolase 28 family.</text>
</comment>
<keyword evidence="6 9" id="KW-0326">Glycosidase</keyword>
<evidence type="ECO:0000313" key="11">
    <source>
        <dbReference type="EMBL" id="KAK3014527.1"/>
    </source>
</evidence>
<dbReference type="InterPro" id="IPR006626">
    <property type="entry name" value="PbH1"/>
</dbReference>
<organism evidence="11 12">
    <name type="scientific">Escallonia herrerae</name>
    <dbReference type="NCBI Taxonomy" id="1293975"/>
    <lineage>
        <taxon>Eukaryota</taxon>
        <taxon>Viridiplantae</taxon>
        <taxon>Streptophyta</taxon>
        <taxon>Embryophyta</taxon>
        <taxon>Tracheophyta</taxon>
        <taxon>Spermatophyta</taxon>
        <taxon>Magnoliopsida</taxon>
        <taxon>eudicotyledons</taxon>
        <taxon>Gunneridae</taxon>
        <taxon>Pentapetalae</taxon>
        <taxon>asterids</taxon>
        <taxon>campanulids</taxon>
        <taxon>Escalloniales</taxon>
        <taxon>Escalloniaceae</taxon>
        <taxon>Escallonia</taxon>
    </lineage>
</organism>
<keyword evidence="7" id="KW-0961">Cell wall biogenesis/degradation</keyword>
<proteinExistence type="inferred from homology"/>
<evidence type="ECO:0000256" key="3">
    <source>
        <dbReference type="ARBA" id="ARBA00022512"/>
    </source>
</evidence>
<dbReference type="InterPro" id="IPR011050">
    <property type="entry name" value="Pectin_lyase_fold/virulence"/>
</dbReference>
<dbReference type="GO" id="GO:0005975">
    <property type="term" value="P:carbohydrate metabolic process"/>
    <property type="evidence" value="ECO:0007669"/>
    <property type="project" value="InterPro"/>
</dbReference>
<evidence type="ECO:0000256" key="6">
    <source>
        <dbReference type="ARBA" id="ARBA00023295"/>
    </source>
</evidence>
<dbReference type="GO" id="GO:0004650">
    <property type="term" value="F:polygalacturonase activity"/>
    <property type="evidence" value="ECO:0007669"/>
    <property type="project" value="InterPro"/>
</dbReference>
<dbReference type="EMBL" id="JAVXUP010001213">
    <property type="protein sequence ID" value="KAK3014527.1"/>
    <property type="molecule type" value="Genomic_DNA"/>
</dbReference>
<dbReference type="AlphaFoldDB" id="A0AA88VUZ8"/>
<evidence type="ECO:0000256" key="9">
    <source>
        <dbReference type="RuleBase" id="RU361169"/>
    </source>
</evidence>
<name>A0AA88VUZ8_9ASTE</name>
<protein>
    <submittedName>
        <fullName evidence="11">Uncharacterized protein</fullName>
    </submittedName>
</protein>
<keyword evidence="12" id="KW-1185">Reference proteome</keyword>
<evidence type="ECO:0000256" key="10">
    <source>
        <dbReference type="SAM" id="SignalP"/>
    </source>
</evidence>
<dbReference type="InterPro" id="IPR012334">
    <property type="entry name" value="Pectin_lyas_fold"/>
</dbReference>
<evidence type="ECO:0000256" key="4">
    <source>
        <dbReference type="ARBA" id="ARBA00022525"/>
    </source>
</evidence>
<keyword evidence="4" id="KW-0964">Secreted</keyword>
<comment type="subcellular location">
    <subcellularLocation>
        <location evidence="1">Secreted</location>
        <location evidence="1">Cell wall</location>
    </subcellularLocation>
</comment>
<evidence type="ECO:0000256" key="8">
    <source>
        <dbReference type="PROSITE-ProRule" id="PRU10052"/>
    </source>
</evidence>
<keyword evidence="10" id="KW-0732">Signal</keyword>
<evidence type="ECO:0000313" key="12">
    <source>
        <dbReference type="Proteomes" id="UP001188597"/>
    </source>
</evidence>
<dbReference type="FunFam" id="2.160.20.10:FF:000004">
    <property type="entry name" value="Pectin lyase-like superfamily protein"/>
    <property type="match status" value="1"/>
</dbReference>
<dbReference type="Pfam" id="PF00295">
    <property type="entry name" value="Glyco_hydro_28"/>
    <property type="match status" value="2"/>
</dbReference>
<dbReference type="Proteomes" id="UP001188597">
    <property type="component" value="Unassembled WGS sequence"/>
</dbReference>
<sequence length="414" mass="44524">MALSLLYLSHYLSLFMLVSTSSVLGQDCVFNVKDYGAIPDGEADNSKAFLTAWSAACQAKQDCTVLIPDGTFIVNPVVFQGPCNGQITFQIDGVVMAPTDPCIGLENWVAFDHVNGLIVQGQGLFDGQGASAWEQTNCKKTLDCNAPPSSIRFNFVTTATIQGITSLNSKFFHFDVFGSDDVTFANVKATAPADSPNTDGIHVGNSNRVTITDSNIATGDDCVSLGPGSKNINVTRVNCGPGHGISIGSLGRQQGEEDVRGITVRNCTISNTENGVRIKTWAPSPPSTASDVTFQDIIMNNADNPIIIDQKYCPHDSCSDQAFYYRPLIFPYIYIYMQGNSLVQLSDIKFINIQGSSSAKTAVKLQCSESVPCQDIELDTINITYHSDNEETASSCSNANVNYSGTQNPPPCPQ</sequence>
<feature type="signal peptide" evidence="10">
    <location>
        <begin position="1"/>
        <end position="25"/>
    </location>
</feature>
<evidence type="ECO:0000256" key="7">
    <source>
        <dbReference type="ARBA" id="ARBA00023316"/>
    </source>
</evidence>
<feature type="chain" id="PRO_5041635512" evidence="10">
    <location>
        <begin position="26"/>
        <end position="414"/>
    </location>
</feature>
<keyword evidence="3" id="KW-0134">Cell wall</keyword>
<accession>A0AA88VUZ8</accession>
<comment type="caution">
    <text evidence="11">The sequence shown here is derived from an EMBL/GenBank/DDBJ whole genome shotgun (WGS) entry which is preliminary data.</text>
</comment>
<reference evidence="11" key="1">
    <citation type="submission" date="2022-12" db="EMBL/GenBank/DDBJ databases">
        <title>Draft genome assemblies for two species of Escallonia (Escalloniales).</title>
        <authorList>
            <person name="Chanderbali A."/>
            <person name="Dervinis C."/>
            <person name="Anghel I."/>
            <person name="Soltis D."/>
            <person name="Soltis P."/>
            <person name="Zapata F."/>
        </authorList>
    </citation>
    <scope>NUCLEOTIDE SEQUENCE</scope>
    <source>
        <strain evidence="11">UCBG64.0493</strain>
        <tissue evidence="11">Leaf</tissue>
    </source>
</reference>
<keyword evidence="5 9" id="KW-0378">Hydrolase</keyword>
<dbReference type="PROSITE" id="PS00502">
    <property type="entry name" value="POLYGALACTURONASE"/>
    <property type="match status" value="1"/>
</dbReference>
<dbReference type="PANTHER" id="PTHR31375">
    <property type="match status" value="1"/>
</dbReference>
<gene>
    <name evidence="11" type="ORF">RJ639_010077</name>
</gene>
<evidence type="ECO:0000256" key="5">
    <source>
        <dbReference type="ARBA" id="ARBA00022801"/>
    </source>
</evidence>
<dbReference type="Gene3D" id="2.160.20.10">
    <property type="entry name" value="Single-stranded right-handed beta-helix, Pectin lyase-like"/>
    <property type="match status" value="1"/>
</dbReference>
<dbReference type="SUPFAM" id="SSF51126">
    <property type="entry name" value="Pectin lyase-like"/>
    <property type="match status" value="1"/>
</dbReference>
<feature type="active site" evidence="8">
    <location>
        <position position="243"/>
    </location>
</feature>
<evidence type="ECO:0000256" key="1">
    <source>
        <dbReference type="ARBA" id="ARBA00004191"/>
    </source>
</evidence>
<dbReference type="InterPro" id="IPR000743">
    <property type="entry name" value="Glyco_hydro_28"/>
</dbReference>
<dbReference type="SMART" id="SM00710">
    <property type="entry name" value="PbH1"/>
    <property type="match status" value="4"/>
</dbReference>
<evidence type="ECO:0000256" key="2">
    <source>
        <dbReference type="ARBA" id="ARBA00008834"/>
    </source>
</evidence>
<dbReference type="GO" id="GO:0071555">
    <property type="term" value="P:cell wall organization"/>
    <property type="evidence" value="ECO:0007669"/>
    <property type="project" value="UniProtKB-KW"/>
</dbReference>